<dbReference type="AlphaFoldDB" id="A0AAE1AH92"/>
<evidence type="ECO:0000313" key="3">
    <source>
        <dbReference type="Proteomes" id="UP001283361"/>
    </source>
</evidence>
<sequence>MIIVLREYQNSCENLSLNLSSKGVRLEMKGCGTAKEHRCQFLYLRLRVLQPRPPLLTPEPRLPYRDHGCYTRDALSLNPARSNSRSLTLTPTTAQRLRSTHEAGEAACVPWLRGKILDSPQDLGRRDPTPCLALPTSRDLP</sequence>
<organism evidence="2 3">
    <name type="scientific">Elysia crispata</name>
    <name type="common">lettuce slug</name>
    <dbReference type="NCBI Taxonomy" id="231223"/>
    <lineage>
        <taxon>Eukaryota</taxon>
        <taxon>Metazoa</taxon>
        <taxon>Spiralia</taxon>
        <taxon>Lophotrochozoa</taxon>
        <taxon>Mollusca</taxon>
        <taxon>Gastropoda</taxon>
        <taxon>Heterobranchia</taxon>
        <taxon>Euthyneura</taxon>
        <taxon>Panpulmonata</taxon>
        <taxon>Sacoglossa</taxon>
        <taxon>Placobranchoidea</taxon>
        <taxon>Plakobranchidae</taxon>
        <taxon>Elysia</taxon>
    </lineage>
</organism>
<gene>
    <name evidence="2" type="ORF">RRG08_025757</name>
</gene>
<dbReference type="Proteomes" id="UP001283361">
    <property type="component" value="Unassembled WGS sequence"/>
</dbReference>
<comment type="caution">
    <text evidence="2">The sequence shown here is derived from an EMBL/GenBank/DDBJ whole genome shotgun (WGS) entry which is preliminary data.</text>
</comment>
<evidence type="ECO:0000256" key="1">
    <source>
        <dbReference type="SAM" id="MobiDB-lite"/>
    </source>
</evidence>
<reference evidence="2" key="1">
    <citation type="journal article" date="2023" name="G3 (Bethesda)">
        <title>A reference genome for the long-term kleptoplast-retaining sea slug Elysia crispata morphotype clarki.</title>
        <authorList>
            <person name="Eastman K.E."/>
            <person name="Pendleton A.L."/>
            <person name="Shaikh M.A."/>
            <person name="Suttiyut T."/>
            <person name="Ogas R."/>
            <person name="Tomko P."/>
            <person name="Gavelis G."/>
            <person name="Widhalm J.R."/>
            <person name="Wisecaver J.H."/>
        </authorList>
    </citation>
    <scope>NUCLEOTIDE SEQUENCE</scope>
    <source>
        <strain evidence="2">ECLA1</strain>
    </source>
</reference>
<keyword evidence="3" id="KW-1185">Reference proteome</keyword>
<name>A0AAE1AH92_9GAST</name>
<accession>A0AAE1AH92</accession>
<evidence type="ECO:0000313" key="2">
    <source>
        <dbReference type="EMBL" id="KAK3787495.1"/>
    </source>
</evidence>
<feature type="region of interest" description="Disordered" evidence="1">
    <location>
        <begin position="119"/>
        <end position="141"/>
    </location>
</feature>
<dbReference type="EMBL" id="JAWDGP010001864">
    <property type="protein sequence ID" value="KAK3787495.1"/>
    <property type="molecule type" value="Genomic_DNA"/>
</dbReference>
<protein>
    <submittedName>
        <fullName evidence="2">Uncharacterized protein</fullName>
    </submittedName>
</protein>
<proteinExistence type="predicted"/>